<evidence type="ECO:0000313" key="7">
    <source>
        <dbReference type="Proteomes" id="UP001235303"/>
    </source>
</evidence>
<keyword evidence="4" id="KW-1133">Transmembrane helix</keyword>
<dbReference type="Proteomes" id="UP001235303">
    <property type="component" value="Unassembled WGS sequence"/>
</dbReference>
<evidence type="ECO:0000259" key="5">
    <source>
        <dbReference type="Pfam" id="PF13649"/>
    </source>
</evidence>
<evidence type="ECO:0000256" key="3">
    <source>
        <dbReference type="ARBA" id="ARBA00022691"/>
    </source>
</evidence>
<organism evidence="6 7">
    <name type="scientific">Roseofilum acuticapitatum BLCC-M154</name>
    <dbReference type="NCBI Taxonomy" id="3022444"/>
    <lineage>
        <taxon>Bacteria</taxon>
        <taxon>Bacillati</taxon>
        <taxon>Cyanobacteriota</taxon>
        <taxon>Cyanophyceae</taxon>
        <taxon>Desertifilales</taxon>
        <taxon>Desertifilaceae</taxon>
        <taxon>Roseofilum</taxon>
        <taxon>Roseofilum acuticapitatum</taxon>
    </lineage>
</organism>
<dbReference type="RefSeq" id="WP_283755215.1">
    <property type="nucleotide sequence ID" value="NZ_JAQOSP010000116.1"/>
</dbReference>
<evidence type="ECO:0000256" key="2">
    <source>
        <dbReference type="ARBA" id="ARBA00022679"/>
    </source>
</evidence>
<dbReference type="PANTHER" id="PTHR43464:SF19">
    <property type="entry name" value="UBIQUINONE BIOSYNTHESIS O-METHYLTRANSFERASE, MITOCHONDRIAL"/>
    <property type="match status" value="1"/>
</dbReference>
<keyword evidence="3" id="KW-0949">S-adenosyl-L-methionine</keyword>
<keyword evidence="7" id="KW-1185">Reference proteome</keyword>
<feature type="domain" description="Methyltransferase" evidence="5">
    <location>
        <begin position="51"/>
        <end position="144"/>
    </location>
</feature>
<keyword evidence="1 6" id="KW-0489">Methyltransferase</keyword>
<evidence type="ECO:0000256" key="1">
    <source>
        <dbReference type="ARBA" id="ARBA00022603"/>
    </source>
</evidence>
<dbReference type="SUPFAM" id="SSF53335">
    <property type="entry name" value="S-adenosyl-L-methionine-dependent methyltransferases"/>
    <property type="match status" value="1"/>
</dbReference>
<dbReference type="InterPro" id="IPR041698">
    <property type="entry name" value="Methyltransf_25"/>
</dbReference>
<dbReference type="GO" id="GO:0032259">
    <property type="term" value="P:methylation"/>
    <property type="evidence" value="ECO:0007669"/>
    <property type="project" value="UniProtKB-KW"/>
</dbReference>
<dbReference type="GO" id="GO:0008168">
    <property type="term" value="F:methyltransferase activity"/>
    <property type="evidence" value="ECO:0007669"/>
    <property type="project" value="UniProtKB-KW"/>
</dbReference>
<comment type="caution">
    <text evidence="6">The sequence shown here is derived from an EMBL/GenBank/DDBJ whole genome shotgun (WGS) entry which is preliminary data.</text>
</comment>
<evidence type="ECO:0000256" key="4">
    <source>
        <dbReference type="SAM" id="Phobius"/>
    </source>
</evidence>
<dbReference type="CDD" id="cd02440">
    <property type="entry name" value="AdoMet_MTases"/>
    <property type="match status" value="1"/>
</dbReference>
<dbReference type="InterPro" id="IPR029063">
    <property type="entry name" value="SAM-dependent_MTases_sf"/>
</dbReference>
<gene>
    <name evidence="6" type="ORF">PMG71_18685</name>
</gene>
<keyword evidence="4" id="KW-0472">Membrane</keyword>
<name>A0ABT7AX33_9CYAN</name>
<accession>A0ABT7AX33</accession>
<sequence length="195" mass="22426">MNSIKNTVVNHFNFLANYYDEKCLNRKAYLQSIDDLILAYLQKKHSKPLKILDVGCGTGKRTEKYKLSLEESVVYGCDISPIMIDIAQKRNIDKAILSDMAHLPFSQESFDVILCLFNSFGYVPDQQKRLQVLTQFSKILKNNGLLFIDVMNKWHMGEGLNYKKSIYSILRTYITSAFSSSMYGTMLLSALMRTF</sequence>
<dbReference type="EMBL" id="JAQOSP010000116">
    <property type="protein sequence ID" value="MDJ1171462.1"/>
    <property type="molecule type" value="Genomic_DNA"/>
</dbReference>
<evidence type="ECO:0000313" key="6">
    <source>
        <dbReference type="EMBL" id="MDJ1171462.1"/>
    </source>
</evidence>
<dbReference type="Gene3D" id="3.40.50.150">
    <property type="entry name" value="Vaccinia Virus protein VP39"/>
    <property type="match status" value="1"/>
</dbReference>
<dbReference type="PANTHER" id="PTHR43464">
    <property type="entry name" value="METHYLTRANSFERASE"/>
    <property type="match status" value="1"/>
</dbReference>
<proteinExistence type="predicted"/>
<feature type="transmembrane region" description="Helical" evidence="4">
    <location>
        <begin position="173"/>
        <end position="192"/>
    </location>
</feature>
<keyword evidence="4" id="KW-0812">Transmembrane</keyword>
<dbReference type="Pfam" id="PF13649">
    <property type="entry name" value="Methyltransf_25"/>
    <property type="match status" value="1"/>
</dbReference>
<protein>
    <submittedName>
        <fullName evidence="6">Class I SAM-dependent methyltransferase</fullName>
    </submittedName>
</protein>
<keyword evidence="2" id="KW-0808">Transferase</keyword>
<reference evidence="6 7" key="1">
    <citation type="submission" date="2023-01" db="EMBL/GenBank/DDBJ databases">
        <title>Novel diversity within Roseofilum (Cyanobacteria; Desertifilaceae) from marine benthic mats with descriptions of four novel species.</title>
        <authorList>
            <person name="Wang Y."/>
            <person name="Berthold D.E."/>
            <person name="Hu J."/>
            <person name="Lefler F.W."/>
            <person name="Laughinghouse H.D. IV."/>
        </authorList>
    </citation>
    <scope>NUCLEOTIDE SEQUENCE [LARGE SCALE GENOMIC DNA]</scope>
    <source>
        <strain evidence="6 7">BLCC-M154</strain>
    </source>
</reference>